<keyword evidence="8" id="KW-1185">Reference proteome</keyword>
<dbReference type="GO" id="GO:0000976">
    <property type="term" value="F:transcription cis-regulatory region binding"/>
    <property type="evidence" value="ECO:0007669"/>
    <property type="project" value="TreeGrafter"/>
</dbReference>
<evidence type="ECO:0000256" key="5">
    <source>
        <dbReference type="ARBA" id="ARBA00023125"/>
    </source>
</evidence>
<dbReference type="GO" id="GO:0008270">
    <property type="term" value="F:zinc ion binding"/>
    <property type="evidence" value="ECO:0007669"/>
    <property type="project" value="TreeGrafter"/>
</dbReference>
<proteinExistence type="inferred from homology"/>
<dbReference type="Pfam" id="PF01475">
    <property type="entry name" value="FUR"/>
    <property type="match status" value="1"/>
</dbReference>
<dbReference type="GO" id="GO:0003700">
    <property type="term" value="F:DNA-binding transcription factor activity"/>
    <property type="evidence" value="ECO:0007669"/>
    <property type="project" value="InterPro"/>
</dbReference>
<evidence type="ECO:0000256" key="1">
    <source>
        <dbReference type="ARBA" id="ARBA00007957"/>
    </source>
</evidence>
<accession>A0AA37F962</accession>
<dbReference type="CDD" id="cd07153">
    <property type="entry name" value="Fur_like"/>
    <property type="match status" value="1"/>
</dbReference>
<evidence type="ECO:0000256" key="6">
    <source>
        <dbReference type="ARBA" id="ARBA00023163"/>
    </source>
</evidence>
<comment type="caution">
    <text evidence="7">The sequence shown here is derived from an EMBL/GenBank/DDBJ whole genome shotgun (WGS) entry which is preliminary data.</text>
</comment>
<evidence type="ECO:0000313" key="8">
    <source>
        <dbReference type="Proteomes" id="UP000632195"/>
    </source>
</evidence>
<dbReference type="SUPFAM" id="SSF46785">
    <property type="entry name" value="Winged helix' DNA-binding domain"/>
    <property type="match status" value="1"/>
</dbReference>
<evidence type="ECO:0000256" key="3">
    <source>
        <dbReference type="ARBA" id="ARBA00022833"/>
    </source>
</evidence>
<dbReference type="AlphaFoldDB" id="A0AA37F962"/>
<keyword evidence="2" id="KW-0678">Repressor</keyword>
<dbReference type="PANTHER" id="PTHR33202">
    <property type="entry name" value="ZINC UPTAKE REGULATION PROTEIN"/>
    <property type="match status" value="1"/>
</dbReference>
<name>A0AA37F962_9ARCH</name>
<dbReference type="RefSeq" id="WP_188680069.1">
    <property type="nucleotide sequence ID" value="NZ_BMNY01000001.1"/>
</dbReference>
<dbReference type="InterPro" id="IPR036390">
    <property type="entry name" value="WH_DNA-bd_sf"/>
</dbReference>
<dbReference type="GO" id="GO:0045892">
    <property type="term" value="P:negative regulation of DNA-templated transcription"/>
    <property type="evidence" value="ECO:0007669"/>
    <property type="project" value="TreeGrafter"/>
</dbReference>
<comment type="similarity">
    <text evidence="1">Belongs to the Fur family.</text>
</comment>
<protein>
    <recommendedName>
        <fullName evidence="9">Transcriptional repressor</fullName>
    </recommendedName>
</protein>
<sequence>MVSGKYVDLLRRSGYKITPQRLTVIKYIEDHSPGHFKAEDIYQGTKEEEPTITLATVYNILRALREAGAVRSFEANGSMWFETNTELHGNMVCRVCGRIFDVPLGEEVQNALITSEHSIESVSIIMNGVCRECRSRMPPP</sequence>
<dbReference type="Gene3D" id="1.10.10.10">
    <property type="entry name" value="Winged helix-like DNA-binding domain superfamily/Winged helix DNA-binding domain"/>
    <property type="match status" value="1"/>
</dbReference>
<evidence type="ECO:0000313" key="7">
    <source>
        <dbReference type="EMBL" id="GGM70111.1"/>
    </source>
</evidence>
<dbReference type="InterPro" id="IPR043135">
    <property type="entry name" value="Fur_C"/>
</dbReference>
<evidence type="ECO:0000256" key="4">
    <source>
        <dbReference type="ARBA" id="ARBA00023015"/>
    </source>
</evidence>
<dbReference type="PANTHER" id="PTHR33202:SF7">
    <property type="entry name" value="FERRIC UPTAKE REGULATION PROTEIN"/>
    <property type="match status" value="1"/>
</dbReference>
<reference evidence="7" key="1">
    <citation type="journal article" date="2014" name="Int. J. Syst. Evol. Microbiol.">
        <title>Complete genome sequence of Corynebacterium casei LMG S-19264T (=DSM 44701T), isolated from a smear-ripened cheese.</title>
        <authorList>
            <consortium name="US DOE Joint Genome Institute (JGI-PGF)"/>
            <person name="Walter F."/>
            <person name="Albersmeier A."/>
            <person name="Kalinowski J."/>
            <person name="Ruckert C."/>
        </authorList>
    </citation>
    <scope>NUCLEOTIDE SEQUENCE</scope>
    <source>
        <strain evidence="7">JCM 13583</strain>
    </source>
</reference>
<dbReference type="EMBL" id="BMNY01000001">
    <property type="protein sequence ID" value="GGM70111.1"/>
    <property type="molecule type" value="Genomic_DNA"/>
</dbReference>
<evidence type="ECO:0008006" key="9">
    <source>
        <dbReference type="Google" id="ProtNLM"/>
    </source>
</evidence>
<dbReference type="Proteomes" id="UP000632195">
    <property type="component" value="Unassembled WGS sequence"/>
</dbReference>
<dbReference type="InterPro" id="IPR002481">
    <property type="entry name" value="FUR"/>
</dbReference>
<keyword evidence="6" id="KW-0804">Transcription</keyword>
<reference evidence="7" key="2">
    <citation type="submission" date="2022-09" db="EMBL/GenBank/DDBJ databases">
        <authorList>
            <person name="Sun Q."/>
            <person name="Ohkuma M."/>
        </authorList>
    </citation>
    <scope>NUCLEOTIDE SEQUENCE</scope>
    <source>
        <strain evidence="7">JCM 13583</strain>
    </source>
</reference>
<organism evidence="7 8">
    <name type="scientific">Thermogymnomonas acidicola</name>
    <dbReference type="NCBI Taxonomy" id="399579"/>
    <lineage>
        <taxon>Archaea</taxon>
        <taxon>Methanobacteriati</taxon>
        <taxon>Thermoplasmatota</taxon>
        <taxon>Thermoplasmata</taxon>
        <taxon>Thermoplasmatales</taxon>
        <taxon>Thermogymnomonas</taxon>
    </lineage>
</organism>
<keyword evidence="4" id="KW-0805">Transcription regulation</keyword>
<keyword evidence="3" id="KW-0862">Zinc</keyword>
<dbReference type="Gene3D" id="3.30.1490.190">
    <property type="match status" value="1"/>
</dbReference>
<gene>
    <name evidence="7" type="ORF">GCM10007108_05230</name>
</gene>
<dbReference type="InterPro" id="IPR036388">
    <property type="entry name" value="WH-like_DNA-bd_sf"/>
</dbReference>
<evidence type="ECO:0000256" key="2">
    <source>
        <dbReference type="ARBA" id="ARBA00022491"/>
    </source>
</evidence>
<dbReference type="GO" id="GO:1900376">
    <property type="term" value="P:regulation of secondary metabolite biosynthetic process"/>
    <property type="evidence" value="ECO:0007669"/>
    <property type="project" value="TreeGrafter"/>
</dbReference>
<keyword evidence="5" id="KW-0238">DNA-binding</keyword>